<dbReference type="Pfam" id="PF05816">
    <property type="entry name" value="TelA"/>
    <property type="match status" value="1"/>
</dbReference>
<dbReference type="InterPro" id="IPR008863">
    <property type="entry name" value="Toxic_anion-R_TelA"/>
</dbReference>
<feature type="region of interest" description="Disordered" evidence="3">
    <location>
        <begin position="1"/>
        <end position="23"/>
    </location>
</feature>
<dbReference type="EMBL" id="CAJEWD010000008">
    <property type="protein sequence ID" value="CAD2077547.1"/>
    <property type="molecule type" value="Genomic_DNA"/>
</dbReference>
<organism evidence="4 5">
    <name type="scientific">Jeotgalicoccus meleagridis</name>
    <dbReference type="NCBI Taxonomy" id="2759181"/>
    <lineage>
        <taxon>Bacteria</taxon>
        <taxon>Bacillati</taxon>
        <taxon>Bacillota</taxon>
        <taxon>Bacilli</taxon>
        <taxon>Bacillales</taxon>
        <taxon>Staphylococcaceae</taxon>
        <taxon>Jeotgalicoccus</taxon>
    </lineage>
</organism>
<evidence type="ECO:0000256" key="2">
    <source>
        <dbReference type="PIRNR" id="PIRNR026508"/>
    </source>
</evidence>
<evidence type="ECO:0000256" key="1">
    <source>
        <dbReference type="ARBA" id="ARBA00005541"/>
    </source>
</evidence>
<accession>A0A6V7RHU1</accession>
<dbReference type="RefSeq" id="WP_185125704.1">
    <property type="nucleotide sequence ID" value="NZ_CAJEWD010000008.1"/>
</dbReference>
<gene>
    <name evidence="4" type="ORF">JEODO184_01181</name>
</gene>
<proteinExistence type="inferred from homology"/>
<reference evidence="4 5" key="1">
    <citation type="submission" date="2020-07" db="EMBL/GenBank/DDBJ databases">
        <authorList>
            <person name="Criscuolo A."/>
        </authorList>
    </citation>
    <scope>NUCLEOTIDE SEQUENCE [LARGE SCALE GENOMIC DNA]</scope>
    <source>
        <strain evidence="4">CIP111649</strain>
    </source>
</reference>
<evidence type="ECO:0000313" key="5">
    <source>
        <dbReference type="Proteomes" id="UP000589351"/>
    </source>
</evidence>
<protein>
    <submittedName>
        <fullName evidence="4">TelA-like protein</fullName>
    </submittedName>
</protein>
<sequence length="395" mass="45446">MENKELKNELLKDPFKSIDDNDDELVLQPQKETSQNSNSSSVLTTYQDQFSEDDLKTIQDIKNKIEPLDNDALITYGANAQQAMSKFSHQMLSEVQSKDVGPIGYTLQELMKKLKEIDPDELTNEKSNIFKRMFGKVKRSVNEMISKHQSIASQVDRISIQLEHAKEVLVKDVNMLDGLYEQNKDYFDAINIYIAAAELKKEELEKEELPRLREKADRSANQMDVQDVNDMMQYINRLEKRVHDLKLSRQITLQSAPQIRMIQNINQTLAEKIQSSILTSIPLWKNQMAIALTLLRQESASKAQQEVSNTTNDLLTKNSEMLKQNSLRTAAENERGIVDIETLKTTQENLVSTIEETLKIQAEGSAKRKSAESELVTMEKELKDRLLQLKDEYRY</sequence>
<dbReference type="AlphaFoldDB" id="A0A6V7RHU1"/>
<dbReference type="PANTHER" id="PTHR38432:SF1">
    <property type="entry name" value="TELA-LIKE PROTEIN SAOUHSC_01408"/>
    <property type="match status" value="1"/>
</dbReference>
<feature type="compositionally biased region" description="Basic and acidic residues" evidence="3">
    <location>
        <begin position="1"/>
        <end position="19"/>
    </location>
</feature>
<comment type="caution">
    <text evidence="4">The sequence shown here is derived from an EMBL/GenBank/DDBJ whole genome shotgun (WGS) entry which is preliminary data.</text>
</comment>
<evidence type="ECO:0000256" key="3">
    <source>
        <dbReference type="SAM" id="MobiDB-lite"/>
    </source>
</evidence>
<evidence type="ECO:0000313" key="4">
    <source>
        <dbReference type="EMBL" id="CAD2077547.1"/>
    </source>
</evidence>
<keyword evidence="5" id="KW-1185">Reference proteome</keyword>
<comment type="similarity">
    <text evidence="1 2">Belongs to the TelA family.</text>
</comment>
<name>A0A6V7RHU1_9STAP</name>
<dbReference type="Proteomes" id="UP000589351">
    <property type="component" value="Unassembled WGS sequence"/>
</dbReference>
<dbReference type="PANTHER" id="PTHR38432">
    <property type="entry name" value="TELA-LIKE PROTEIN SAOUHSC_01408"/>
    <property type="match status" value="1"/>
</dbReference>
<dbReference type="PIRSF" id="PIRSF026508">
    <property type="entry name" value="TelA"/>
    <property type="match status" value="1"/>
</dbReference>